<dbReference type="GO" id="GO:0008483">
    <property type="term" value="F:transaminase activity"/>
    <property type="evidence" value="ECO:0007669"/>
    <property type="project" value="UniProtKB-KW"/>
</dbReference>
<keyword evidence="4 11" id="KW-0808">Transferase</keyword>
<dbReference type="HOGENOM" id="CLU_003433_0_0_2"/>
<evidence type="ECO:0000256" key="9">
    <source>
        <dbReference type="RuleBase" id="RU004504"/>
    </source>
</evidence>
<dbReference type="EMBL" id="CP002098">
    <property type="protein sequence ID" value="ADM28154.1"/>
    <property type="molecule type" value="Genomic_DNA"/>
</dbReference>
<dbReference type="Gene3D" id="3.40.640.10">
    <property type="entry name" value="Type I PLP-dependent aspartate aminotransferase-like (Major domain)"/>
    <property type="match status" value="1"/>
</dbReference>
<dbReference type="PANTHER" id="PTHR11601">
    <property type="entry name" value="CYSTEINE DESULFURYLASE FAMILY MEMBER"/>
    <property type="match status" value="1"/>
</dbReference>
<dbReference type="GO" id="GO:0046872">
    <property type="term" value="F:metal ion binding"/>
    <property type="evidence" value="ECO:0007669"/>
    <property type="project" value="UniProtKB-KW"/>
</dbReference>
<sequence length="410" mass="45778">MSFSKKIRELLDHHGKPSKEVYFDLENSGWVPPEVVEAMKPYYNVYGYGHPSITHRIGWEALEVVYEAKELIASSIGAKSIDEIVFTHSGTEANNLAIAGYLLANRNKRGKVIVSSIEHLSVIFPAEFYANILGFKVIRVPVNGEGFIDPEIFKYYVDRDTVLISIQMVNHEIGTVQNIRELVDIAKSVNPNIVFHTDAADAYGKMAIDVNKLGVDMMTISSHKIHGPRGVGVLYVREGINLESPIRGQLSVEKLWPGVENVPAIAGFKKAIELAFNDFDYNINHMKRLRDKLMKGIMDNVDDVLINGPIGDRRAPDNLNISFLYVEGEAITVELSLHGIYVSSGSACTSRVLEPSHVLLAIGRKHEEAHGSILFKTSRYHSEDDIDYAIEIIPKAIDRLRSISSIKPNR</sequence>
<evidence type="ECO:0000256" key="1">
    <source>
        <dbReference type="ARBA" id="ARBA00001933"/>
    </source>
</evidence>
<comment type="cofactor">
    <cofactor evidence="1 9">
        <name>pyridoxal 5'-phosphate</name>
        <dbReference type="ChEBI" id="CHEBI:597326"/>
    </cofactor>
</comment>
<gene>
    <name evidence="11" type="ordered locus">Igag_1351</name>
</gene>
<evidence type="ECO:0000256" key="2">
    <source>
        <dbReference type="ARBA" id="ARBA00006490"/>
    </source>
</evidence>
<comment type="similarity">
    <text evidence="2">Belongs to the class-V pyridoxal-phosphate-dependent aminotransferase family. NifS/IscS subfamily.</text>
</comment>
<dbReference type="BioCyc" id="IAGG583356:GHAH-1334-MONOMER"/>
<reference evidence="11 12" key="1">
    <citation type="journal article" date="2010" name="Stand. Genomic Sci.">
        <title>Complete genome sequence of Ignisphaera aggregans type strain (AQ1.S1).</title>
        <authorList>
            <person name="Goker M."/>
            <person name="Held B."/>
            <person name="Lapidus A."/>
            <person name="Nolan M."/>
            <person name="Spring S."/>
            <person name="Yasawong M."/>
            <person name="Lucas S."/>
            <person name="Glavina Del Rio T."/>
            <person name="Tice H."/>
            <person name="Cheng J.F."/>
            <person name="Goodwin L."/>
            <person name="Tapia R."/>
            <person name="Pitluck S."/>
            <person name="Liolios K."/>
            <person name="Ivanova N."/>
            <person name="Mavromatis K."/>
            <person name="Mikhailova N."/>
            <person name="Pati A."/>
            <person name="Chen A."/>
            <person name="Palaniappan K."/>
            <person name="Brambilla E."/>
            <person name="Land M."/>
            <person name="Hauser L."/>
            <person name="Chang Y.J."/>
            <person name="Jeffries C.D."/>
            <person name="Brettin T."/>
            <person name="Detter J.C."/>
            <person name="Han C."/>
            <person name="Rohde M."/>
            <person name="Sikorski J."/>
            <person name="Woyke T."/>
            <person name="Bristow J."/>
            <person name="Eisen J.A."/>
            <person name="Markowitz V."/>
            <person name="Hugenholtz P."/>
            <person name="Kyrpides N.C."/>
            <person name="Klenk H.P."/>
        </authorList>
    </citation>
    <scope>NUCLEOTIDE SEQUENCE [LARGE SCALE GENOMIC DNA]</scope>
    <source>
        <strain evidence="12">DSM 17230 / JCM 13409 / AQ1.S1</strain>
    </source>
</reference>
<evidence type="ECO:0000256" key="3">
    <source>
        <dbReference type="ARBA" id="ARBA00012239"/>
    </source>
</evidence>
<dbReference type="SUPFAM" id="SSF53383">
    <property type="entry name" value="PLP-dependent transferases"/>
    <property type="match status" value="1"/>
</dbReference>
<keyword evidence="6" id="KW-0663">Pyridoxal phosphate</keyword>
<protein>
    <recommendedName>
        <fullName evidence="3">cysteine desulfurase</fullName>
        <ecNumber evidence="3">2.8.1.7</ecNumber>
    </recommendedName>
</protein>
<keyword evidence="12" id="KW-1185">Reference proteome</keyword>
<dbReference type="AlphaFoldDB" id="E0SQ23"/>
<keyword evidence="7" id="KW-0408">Iron</keyword>
<dbReference type="PROSITE" id="PS00595">
    <property type="entry name" value="AA_TRANSFER_CLASS_5"/>
    <property type="match status" value="1"/>
</dbReference>
<evidence type="ECO:0000313" key="12">
    <source>
        <dbReference type="Proteomes" id="UP000001304"/>
    </source>
</evidence>
<evidence type="ECO:0000256" key="5">
    <source>
        <dbReference type="ARBA" id="ARBA00022723"/>
    </source>
</evidence>
<dbReference type="STRING" id="583356.Igag_1351"/>
<dbReference type="Proteomes" id="UP000001304">
    <property type="component" value="Chromosome"/>
</dbReference>
<dbReference type="InterPro" id="IPR020578">
    <property type="entry name" value="Aminotrans_V_PyrdxlP_BS"/>
</dbReference>
<dbReference type="Pfam" id="PF00266">
    <property type="entry name" value="Aminotran_5"/>
    <property type="match status" value="1"/>
</dbReference>
<dbReference type="InterPro" id="IPR015421">
    <property type="entry name" value="PyrdxlP-dep_Trfase_major"/>
</dbReference>
<dbReference type="Gene3D" id="1.10.260.50">
    <property type="match status" value="1"/>
</dbReference>
<dbReference type="InterPro" id="IPR015424">
    <property type="entry name" value="PyrdxlP-dep_Trfase"/>
</dbReference>
<dbReference type="InterPro" id="IPR015422">
    <property type="entry name" value="PyrdxlP-dep_Trfase_small"/>
</dbReference>
<evidence type="ECO:0000313" key="11">
    <source>
        <dbReference type="EMBL" id="ADM28154.1"/>
    </source>
</evidence>
<evidence type="ECO:0000256" key="8">
    <source>
        <dbReference type="ARBA" id="ARBA00023014"/>
    </source>
</evidence>
<dbReference type="PANTHER" id="PTHR11601:SF34">
    <property type="entry name" value="CYSTEINE DESULFURASE"/>
    <property type="match status" value="1"/>
</dbReference>
<dbReference type="InterPro" id="IPR000192">
    <property type="entry name" value="Aminotrans_V_dom"/>
</dbReference>
<dbReference type="EC" id="2.8.1.7" evidence="3"/>
<dbReference type="PIRSF" id="PIRSF005572">
    <property type="entry name" value="NifS"/>
    <property type="match status" value="1"/>
</dbReference>
<keyword evidence="5" id="KW-0479">Metal-binding</keyword>
<evidence type="ECO:0000256" key="4">
    <source>
        <dbReference type="ARBA" id="ARBA00022679"/>
    </source>
</evidence>
<accession>E0SQ23</accession>
<dbReference type="InterPro" id="IPR016454">
    <property type="entry name" value="Cysteine_dSase"/>
</dbReference>
<dbReference type="GO" id="GO:0051536">
    <property type="term" value="F:iron-sulfur cluster binding"/>
    <property type="evidence" value="ECO:0007669"/>
    <property type="project" value="UniProtKB-KW"/>
</dbReference>
<dbReference type="GO" id="GO:0031071">
    <property type="term" value="F:cysteine desulfurase activity"/>
    <property type="evidence" value="ECO:0007669"/>
    <property type="project" value="UniProtKB-EC"/>
</dbReference>
<organism evidence="11 12">
    <name type="scientific">Ignisphaera aggregans (strain DSM 17230 / JCM 13409 / AQ1.S1)</name>
    <dbReference type="NCBI Taxonomy" id="583356"/>
    <lineage>
        <taxon>Archaea</taxon>
        <taxon>Thermoproteota</taxon>
        <taxon>Thermoprotei</taxon>
        <taxon>Desulfurococcales</taxon>
        <taxon>Desulfurococcaceae</taxon>
        <taxon>Ignisphaera</taxon>
    </lineage>
</organism>
<keyword evidence="11" id="KW-0032">Aminotransferase</keyword>
<evidence type="ECO:0000256" key="6">
    <source>
        <dbReference type="ARBA" id="ARBA00022898"/>
    </source>
</evidence>
<evidence type="ECO:0000259" key="10">
    <source>
        <dbReference type="Pfam" id="PF00266"/>
    </source>
</evidence>
<evidence type="ECO:0000256" key="7">
    <source>
        <dbReference type="ARBA" id="ARBA00023004"/>
    </source>
</evidence>
<dbReference type="KEGG" id="iag:Igag_1351"/>
<keyword evidence="8" id="KW-0411">Iron-sulfur</keyword>
<proteinExistence type="inferred from homology"/>
<dbReference type="Gene3D" id="3.90.1150.10">
    <property type="entry name" value="Aspartate Aminotransferase, domain 1"/>
    <property type="match status" value="1"/>
</dbReference>
<name>E0SQ23_IGNAA</name>
<feature type="domain" description="Aminotransferase class V" evidence="10">
    <location>
        <begin position="21"/>
        <end position="386"/>
    </location>
</feature>